<dbReference type="EMBL" id="JAAGWF010000012">
    <property type="protein sequence ID" value="NEK58814.1"/>
    <property type="molecule type" value="Genomic_DNA"/>
</dbReference>
<dbReference type="RefSeq" id="WP_163482181.1">
    <property type="nucleotide sequence ID" value="NZ_JAAGWF010000012.1"/>
</dbReference>
<dbReference type="Proteomes" id="UP000470246">
    <property type="component" value="Unassembled WGS sequence"/>
</dbReference>
<feature type="domain" description="TRSP" evidence="1">
    <location>
        <begin position="268"/>
        <end position="402"/>
    </location>
</feature>
<evidence type="ECO:0008006" key="5">
    <source>
        <dbReference type="Google" id="ProtNLM"/>
    </source>
</evidence>
<sequence length="433" mass="43835">MTGTLAAPATVPLSATVAALLDVTVSGTGRAAFPDWAGLALRDNPRRAHLVVSRVLGKHVPAAPSDVLGAGAAVGDAVAAVLGQAGPAGLVIGYCETATGLGHAAAQRLGAAYLHTTRRVHPGVPVAARFEEEHSHAVAHALQPAGEVSLAGAGPLVLVDDELTSGRTALNTIAELHARFPRPRYVVAALLDARTPELRAAFEARAAALGVRVDVACVVAASLTLPGDVLARAAVARAALPPPAAPPTGLPGAVVEHAGLWPREVPTTARHGLTPADTERLAAAADDVAARLVPALAGSGSVLVLGTEELMYAPAVLGDRLATRLPGTPVRLQSTTRSPVHAADDPGYAVRRTVAFPAPDDLSRPALVHNLTDPAAPPVPGTAWADLRADDVVVVADAPAAACAAMVAALRPFAARAVHLVPVPVTDPRRGTP</sequence>
<feature type="domain" description="Orotate phosphoribosyltransferase-like" evidence="2">
    <location>
        <begin position="38"/>
        <end position="220"/>
    </location>
</feature>
<dbReference type="SUPFAM" id="SSF53271">
    <property type="entry name" value="PRTase-like"/>
    <property type="match status" value="1"/>
</dbReference>
<dbReference type="InterPro" id="IPR022537">
    <property type="entry name" value="TRSP_dom"/>
</dbReference>
<comment type="caution">
    <text evidence="3">The sequence shown here is derived from an EMBL/GenBank/DDBJ whole genome shotgun (WGS) entry which is preliminary data.</text>
</comment>
<dbReference type="Pfam" id="PF12500">
    <property type="entry name" value="TRSP"/>
    <property type="match status" value="1"/>
</dbReference>
<protein>
    <recommendedName>
        <fullName evidence="5">TRSP domain C terminus to PRTase_2</fullName>
    </recommendedName>
</protein>
<dbReference type="InterPro" id="IPR041688">
    <property type="entry name" value="PRTase_2"/>
</dbReference>
<evidence type="ECO:0000313" key="4">
    <source>
        <dbReference type="Proteomes" id="UP000470246"/>
    </source>
</evidence>
<evidence type="ECO:0000259" key="1">
    <source>
        <dbReference type="Pfam" id="PF12500"/>
    </source>
</evidence>
<dbReference type="Pfam" id="PF15609">
    <property type="entry name" value="PRTase_2"/>
    <property type="match status" value="1"/>
</dbReference>
<dbReference type="AlphaFoldDB" id="A0A7K3W3U0"/>
<gene>
    <name evidence="3" type="ORF">GCU56_13145</name>
</gene>
<evidence type="ECO:0000313" key="3">
    <source>
        <dbReference type="EMBL" id="NEK58814.1"/>
    </source>
</evidence>
<dbReference type="InterPro" id="IPR029057">
    <property type="entry name" value="PRTase-like"/>
</dbReference>
<proteinExistence type="predicted"/>
<name>A0A7K3W3U0_9ACTN</name>
<evidence type="ECO:0000259" key="2">
    <source>
        <dbReference type="Pfam" id="PF15609"/>
    </source>
</evidence>
<organism evidence="3 4">
    <name type="scientific">Geodermatophilus sabuli</name>
    <dbReference type="NCBI Taxonomy" id="1564158"/>
    <lineage>
        <taxon>Bacteria</taxon>
        <taxon>Bacillati</taxon>
        <taxon>Actinomycetota</taxon>
        <taxon>Actinomycetes</taxon>
        <taxon>Geodermatophilales</taxon>
        <taxon>Geodermatophilaceae</taxon>
        <taxon>Geodermatophilus</taxon>
    </lineage>
</organism>
<accession>A0A7K3W3U0</accession>
<reference evidence="3 4" key="1">
    <citation type="submission" date="2020-02" db="EMBL/GenBank/DDBJ databases">
        <title>Geodermatophilus sabuli CPCC 205279 I12A-02694.</title>
        <authorList>
            <person name="Jiang Z."/>
        </authorList>
    </citation>
    <scope>NUCLEOTIDE SEQUENCE [LARGE SCALE GENOMIC DNA]</scope>
    <source>
        <strain evidence="3 4">I12A-02694</strain>
    </source>
</reference>
<keyword evidence="4" id="KW-1185">Reference proteome</keyword>